<accession>A0A1X7LZ69</accession>
<dbReference type="STRING" id="1852522.SAMN06295960_4725"/>
<dbReference type="GO" id="GO:0016747">
    <property type="term" value="F:acyltransferase activity, transferring groups other than amino-acyl groups"/>
    <property type="evidence" value="ECO:0007669"/>
    <property type="project" value="InterPro"/>
</dbReference>
<dbReference type="AlphaFoldDB" id="A0A1X7LZ69"/>
<sequence>MNHIDTNTTSPITILLPLQIHRLSEADAIDITHWRYEPPYDAYNLPHWEKLKARRQYFADALTRKEQFMSICDANGLMIGFVQYAWKEACLRIGLGIRPDCTGQGLSAPFMELVVREARRRAPWQELELHVATWNKRAIRAYKKAGFVVTSTLQRRIEGRYEPIHAMCYRPHAQHGHG</sequence>
<dbReference type="GO" id="GO:0005840">
    <property type="term" value="C:ribosome"/>
    <property type="evidence" value="ECO:0007669"/>
    <property type="project" value="UniProtKB-KW"/>
</dbReference>
<keyword evidence="2" id="KW-1185">Reference proteome</keyword>
<dbReference type="Proteomes" id="UP000193834">
    <property type="component" value="Unassembled WGS sequence"/>
</dbReference>
<protein>
    <submittedName>
        <fullName evidence="1">Ribosomal protein S18 acetylase RimI</fullName>
    </submittedName>
</protein>
<dbReference type="EMBL" id="FXAZ01000010">
    <property type="protein sequence ID" value="SMG58583.1"/>
    <property type="molecule type" value="Genomic_DNA"/>
</dbReference>
<dbReference type="RefSeq" id="WP_085498660.1">
    <property type="nucleotide sequence ID" value="NZ_FXAZ01000010.1"/>
</dbReference>
<dbReference type="OrthoDB" id="423921at2"/>
<reference evidence="1 2" key="1">
    <citation type="submission" date="2017-04" db="EMBL/GenBank/DDBJ databases">
        <authorList>
            <person name="Afonso C.L."/>
            <person name="Miller P.J."/>
            <person name="Scott M.A."/>
            <person name="Spackman E."/>
            <person name="Goraichik I."/>
            <person name="Dimitrov K.M."/>
            <person name="Suarez D.L."/>
            <person name="Swayne D.E."/>
        </authorList>
    </citation>
    <scope>NUCLEOTIDE SEQUENCE [LARGE SCALE GENOMIC DNA]</scope>
    <source>
        <strain evidence="1 2">11</strain>
    </source>
</reference>
<organism evidence="1 2">
    <name type="scientific">Paenibacillus aquistagni</name>
    <dbReference type="NCBI Taxonomy" id="1852522"/>
    <lineage>
        <taxon>Bacteria</taxon>
        <taxon>Bacillati</taxon>
        <taxon>Bacillota</taxon>
        <taxon>Bacilli</taxon>
        <taxon>Bacillales</taxon>
        <taxon>Paenibacillaceae</taxon>
        <taxon>Paenibacillus</taxon>
    </lineage>
</organism>
<dbReference type="SUPFAM" id="SSF55729">
    <property type="entry name" value="Acyl-CoA N-acyltransferases (Nat)"/>
    <property type="match status" value="1"/>
</dbReference>
<keyword evidence="1" id="KW-0687">Ribonucleoprotein</keyword>
<gene>
    <name evidence="1" type="ORF">SAMN06295960_4725</name>
</gene>
<dbReference type="PROSITE" id="PS51186">
    <property type="entry name" value="GNAT"/>
    <property type="match status" value="1"/>
</dbReference>
<evidence type="ECO:0000313" key="1">
    <source>
        <dbReference type="EMBL" id="SMG58583.1"/>
    </source>
</evidence>
<dbReference type="InterPro" id="IPR000182">
    <property type="entry name" value="GNAT_dom"/>
</dbReference>
<evidence type="ECO:0000313" key="2">
    <source>
        <dbReference type="Proteomes" id="UP000193834"/>
    </source>
</evidence>
<name>A0A1X7LZ69_9BACL</name>
<keyword evidence="1" id="KW-0689">Ribosomal protein</keyword>
<dbReference type="Gene3D" id="3.40.630.30">
    <property type="match status" value="1"/>
</dbReference>
<dbReference type="Pfam" id="PF13302">
    <property type="entry name" value="Acetyltransf_3"/>
    <property type="match status" value="1"/>
</dbReference>
<dbReference type="InterPro" id="IPR016181">
    <property type="entry name" value="Acyl_CoA_acyltransferase"/>
</dbReference>
<proteinExistence type="predicted"/>